<sequence length="33" mass="4228">MSYFYKIRKIGTWVHLVRWCKPRKRFQNIEEIT</sequence>
<proteinExistence type="predicted"/>
<dbReference type="AlphaFoldDB" id="A0A0F9KCE2"/>
<reference evidence="1" key="1">
    <citation type="journal article" date="2015" name="Nature">
        <title>Complex archaea that bridge the gap between prokaryotes and eukaryotes.</title>
        <authorList>
            <person name="Spang A."/>
            <person name="Saw J.H."/>
            <person name="Jorgensen S.L."/>
            <person name="Zaremba-Niedzwiedzka K."/>
            <person name="Martijn J."/>
            <person name="Lind A.E."/>
            <person name="van Eijk R."/>
            <person name="Schleper C."/>
            <person name="Guy L."/>
            <person name="Ettema T.J."/>
        </authorList>
    </citation>
    <scope>NUCLEOTIDE SEQUENCE</scope>
</reference>
<accession>A0A0F9KCE2</accession>
<gene>
    <name evidence="1" type="ORF">LCGC14_1347820</name>
</gene>
<organism evidence="1">
    <name type="scientific">marine sediment metagenome</name>
    <dbReference type="NCBI Taxonomy" id="412755"/>
    <lineage>
        <taxon>unclassified sequences</taxon>
        <taxon>metagenomes</taxon>
        <taxon>ecological metagenomes</taxon>
    </lineage>
</organism>
<comment type="caution">
    <text evidence="1">The sequence shown here is derived from an EMBL/GenBank/DDBJ whole genome shotgun (WGS) entry which is preliminary data.</text>
</comment>
<name>A0A0F9KCE2_9ZZZZ</name>
<evidence type="ECO:0000313" key="1">
    <source>
        <dbReference type="EMBL" id="KKM79658.1"/>
    </source>
</evidence>
<dbReference type="EMBL" id="LAZR01008305">
    <property type="protein sequence ID" value="KKM79658.1"/>
    <property type="molecule type" value="Genomic_DNA"/>
</dbReference>
<protein>
    <submittedName>
        <fullName evidence="1">Uncharacterized protein</fullName>
    </submittedName>
</protein>